<keyword evidence="8" id="KW-1185">Reference proteome</keyword>
<gene>
    <name evidence="7" type="ORF">ATO3_16795</name>
</gene>
<sequence>MIHKDVLSQADHLMHATSQEALEMGRIGIDRLNDNPEAARYHLAYADWAPWTQEDWIAELDPQSLKRTNIYVDFPFCPQVCSFCAFYPELDRKGDRVDLYADQLQTEIRLLGELLDGKQMAVSALEFGGGTPTQMSAQQLRDVCATLAATFPVTDDVERNFESTPEKLLGPDGEEKVAALREAGFDRASMGAQSFDQSVLDLANRHHSPDETRAAMKVLRDAGFERINIDIMIGLRGQSLDSALATIEETIAIDPDIIELYTMRYFDTKRPVPMTRHFLHHPEDFLTEEEAMRARLYAHVRLTGLGYVSSNGRTYFRDRGEGDYYAMFYKGNFLGDNVLGIGRKSHSNMYPFQYANFRNLEKYGAALEAGRLPIATGIRMTDEMRLAKLISGGLQLRTPFDFAAACARFPSVDPAPFAAQFDKLAAAGLVTLSEGRVTRTERGFFFIEEMLKSLYDVAQSQFNQDVTFLGAAQRKMRPPKESPAVS</sequence>
<dbReference type="EMBL" id="AQQR01000007">
    <property type="protein sequence ID" value="OWU72227.1"/>
    <property type="molecule type" value="Genomic_DNA"/>
</dbReference>
<evidence type="ECO:0000313" key="7">
    <source>
        <dbReference type="EMBL" id="OWU72227.1"/>
    </source>
</evidence>
<dbReference type="SFLD" id="SFLDS00029">
    <property type="entry name" value="Radical_SAM"/>
    <property type="match status" value="1"/>
</dbReference>
<evidence type="ECO:0000256" key="5">
    <source>
        <dbReference type="ARBA" id="ARBA00023014"/>
    </source>
</evidence>
<dbReference type="InterPro" id="IPR006638">
    <property type="entry name" value="Elp3/MiaA/NifB-like_rSAM"/>
</dbReference>
<keyword evidence="5" id="KW-0411">Iron-sulfur</keyword>
<keyword evidence="4" id="KW-0408">Iron</keyword>
<dbReference type="Proteomes" id="UP000215377">
    <property type="component" value="Unassembled WGS sequence"/>
</dbReference>
<reference evidence="7 8" key="1">
    <citation type="submission" date="2013-04" db="EMBL/GenBank/DDBJ databases">
        <title>Oceanicola sp. 22II1-22F33 Genome Sequencing.</title>
        <authorList>
            <person name="Lai Q."/>
            <person name="Li G."/>
            <person name="Shao Z."/>
        </authorList>
    </citation>
    <scope>NUCLEOTIDE SEQUENCE [LARGE SCALE GENOMIC DNA]</scope>
    <source>
        <strain evidence="7 8">22II1-22F33</strain>
    </source>
</reference>
<dbReference type="Pfam" id="PF04055">
    <property type="entry name" value="Radical_SAM"/>
    <property type="match status" value="1"/>
</dbReference>
<dbReference type="SFLD" id="SFLDG01082">
    <property type="entry name" value="B12-binding_domain_containing"/>
    <property type="match status" value="1"/>
</dbReference>
<evidence type="ECO:0000256" key="4">
    <source>
        <dbReference type="ARBA" id="ARBA00023004"/>
    </source>
</evidence>
<dbReference type="SFLD" id="SFLDG01065">
    <property type="entry name" value="anaerobic_coproporphyrinogen-I"/>
    <property type="match status" value="1"/>
</dbReference>
<evidence type="ECO:0000256" key="3">
    <source>
        <dbReference type="ARBA" id="ARBA00022723"/>
    </source>
</evidence>
<comment type="cofactor">
    <cofactor evidence="1">
        <name>[4Fe-4S] cluster</name>
        <dbReference type="ChEBI" id="CHEBI:49883"/>
    </cofactor>
</comment>
<protein>
    <recommendedName>
        <fullName evidence="6">Radical SAM core domain-containing protein</fullName>
    </recommendedName>
</protein>
<keyword evidence="2" id="KW-0949">S-adenosyl-L-methionine</keyword>
<dbReference type="Gene3D" id="3.20.20.70">
    <property type="entry name" value="Aldolase class I"/>
    <property type="match status" value="1"/>
</dbReference>
<organism evidence="7 8">
    <name type="scientific">Marinibacterium profundimaris</name>
    <dbReference type="NCBI Taxonomy" id="1679460"/>
    <lineage>
        <taxon>Bacteria</taxon>
        <taxon>Pseudomonadati</taxon>
        <taxon>Pseudomonadota</taxon>
        <taxon>Alphaproteobacteria</taxon>
        <taxon>Rhodobacterales</taxon>
        <taxon>Paracoccaceae</taxon>
        <taxon>Marinibacterium</taxon>
    </lineage>
</organism>
<name>A0A225NFR1_9RHOB</name>
<evidence type="ECO:0000259" key="6">
    <source>
        <dbReference type="PROSITE" id="PS51918"/>
    </source>
</evidence>
<evidence type="ECO:0000256" key="1">
    <source>
        <dbReference type="ARBA" id="ARBA00001966"/>
    </source>
</evidence>
<dbReference type="InterPro" id="IPR007197">
    <property type="entry name" value="rSAM"/>
</dbReference>
<dbReference type="PROSITE" id="PS51918">
    <property type="entry name" value="RADICAL_SAM"/>
    <property type="match status" value="1"/>
</dbReference>
<evidence type="ECO:0000256" key="2">
    <source>
        <dbReference type="ARBA" id="ARBA00022691"/>
    </source>
</evidence>
<dbReference type="AlphaFoldDB" id="A0A225NFR1"/>
<dbReference type="GO" id="GO:0046872">
    <property type="term" value="F:metal ion binding"/>
    <property type="evidence" value="ECO:0007669"/>
    <property type="project" value="UniProtKB-KW"/>
</dbReference>
<feature type="domain" description="Radical SAM core" evidence="6">
    <location>
        <begin position="62"/>
        <end position="305"/>
    </location>
</feature>
<dbReference type="InterPro" id="IPR034505">
    <property type="entry name" value="Coproporphyrinogen-III_oxidase"/>
</dbReference>
<dbReference type="InterPro" id="IPR013785">
    <property type="entry name" value="Aldolase_TIM"/>
</dbReference>
<evidence type="ECO:0000313" key="8">
    <source>
        <dbReference type="Proteomes" id="UP000215377"/>
    </source>
</evidence>
<dbReference type="GO" id="GO:0051539">
    <property type="term" value="F:4 iron, 4 sulfur cluster binding"/>
    <property type="evidence" value="ECO:0007669"/>
    <property type="project" value="TreeGrafter"/>
</dbReference>
<keyword evidence="3" id="KW-0479">Metal-binding</keyword>
<dbReference type="InterPro" id="IPR058240">
    <property type="entry name" value="rSAM_sf"/>
</dbReference>
<dbReference type="CDD" id="cd01335">
    <property type="entry name" value="Radical_SAM"/>
    <property type="match status" value="1"/>
</dbReference>
<proteinExistence type="predicted"/>
<dbReference type="SUPFAM" id="SSF102114">
    <property type="entry name" value="Radical SAM enzymes"/>
    <property type="match status" value="1"/>
</dbReference>
<dbReference type="GO" id="GO:0003824">
    <property type="term" value="F:catalytic activity"/>
    <property type="evidence" value="ECO:0007669"/>
    <property type="project" value="InterPro"/>
</dbReference>
<dbReference type="GO" id="GO:0006779">
    <property type="term" value="P:porphyrin-containing compound biosynthetic process"/>
    <property type="evidence" value="ECO:0007669"/>
    <property type="project" value="TreeGrafter"/>
</dbReference>
<dbReference type="PANTHER" id="PTHR13932:SF5">
    <property type="entry name" value="RADICAL S-ADENOSYL METHIONINE DOMAIN-CONTAINING PROTEIN 1, MITOCHONDRIAL"/>
    <property type="match status" value="1"/>
</dbReference>
<dbReference type="PANTHER" id="PTHR13932">
    <property type="entry name" value="COPROPORPHYRINIGEN III OXIDASE"/>
    <property type="match status" value="1"/>
</dbReference>
<comment type="caution">
    <text evidence="7">The sequence shown here is derived from an EMBL/GenBank/DDBJ whole genome shotgun (WGS) entry which is preliminary data.</text>
</comment>
<accession>A0A225NFR1</accession>
<dbReference type="GO" id="GO:0005737">
    <property type="term" value="C:cytoplasm"/>
    <property type="evidence" value="ECO:0007669"/>
    <property type="project" value="TreeGrafter"/>
</dbReference>
<dbReference type="SMART" id="SM00729">
    <property type="entry name" value="Elp3"/>
    <property type="match status" value="1"/>
</dbReference>